<comment type="caution">
    <text evidence="6">The sequence shown here is derived from an EMBL/GenBank/DDBJ whole genome shotgun (WGS) entry which is preliminary data.</text>
</comment>
<dbReference type="SUPFAM" id="SSF48498">
    <property type="entry name" value="Tetracyclin repressor-like, C-terminal domain"/>
    <property type="match status" value="1"/>
</dbReference>
<evidence type="ECO:0000256" key="4">
    <source>
        <dbReference type="PROSITE-ProRule" id="PRU00335"/>
    </source>
</evidence>
<evidence type="ECO:0000259" key="5">
    <source>
        <dbReference type="PROSITE" id="PS50977"/>
    </source>
</evidence>
<sequence>MDTETDPRQRLIASATALLADEGVEAVTLRRIAREAGVSHGAPLRHFTGRTALLSAVATTGFAELRERGERIPGASPRERLLAMCRSYIEFALANPAMFELMFRHDLIDAAEPELSSTNSAVFEDFSTLVGETQAEGWRPGTDGRLLAASLWAALHGLAELWLWGGLGDTLGAGDVDAALAVTLETYLG</sequence>
<dbReference type="PANTHER" id="PTHR30055:SF234">
    <property type="entry name" value="HTH-TYPE TRANSCRIPTIONAL REGULATOR BETI"/>
    <property type="match status" value="1"/>
</dbReference>
<dbReference type="PANTHER" id="PTHR30055">
    <property type="entry name" value="HTH-TYPE TRANSCRIPTIONAL REGULATOR RUTR"/>
    <property type="match status" value="1"/>
</dbReference>
<name>A0A318LID5_9PSEU</name>
<dbReference type="GO" id="GO:0003700">
    <property type="term" value="F:DNA-binding transcription factor activity"/>
    <property type="evidence" value="ECO:0007669"/>
    <property type="project" value="TreeGrafter"/>
</dbReference>
<gene>
    <name evidence="6" type="ORF">BA062_32595</name>
</gene>
<dbReference type="PROSITE" id="PS50977">
    <property type="entry name" value="HTH_TETR_2"/>
    <property type="match status" value="1"/>
</dbReference>
<evidence type="ECO:0000256" key="1">
    <source>
        <dbReference type="ARBA" id="ARBA00023015"/>
    </source>
</evidence>
<dbReference type="SUPFAM" id="SSF46689">
    <property type="entry name" value="Homeodomain-like"/>
    <property type="match status" value="1"/>
</dbReference>
<evidence type="ECO:0000313" key="7">
    <source>
        <dbReference type="Proteomes" id="UP000247892"/>
    </source>
</evidence>
<organism evidence="6 7">
    <name type="scientific">Prauserella flavalba</name>
    <dbReference type="NCBI Taxonomy" id="1477506"/>
    <lineage>
        <taxon>Bacteria</taxon>
        <taxon>Bacillati</taxon>
        <taxon>Actinomycetota</taxon>
        <taxon>Actinomycetes</taxon>
        <taxon>Pseudonocardiales</taxon>
        <taxon>Pseudonocardiaceae</taxon>
        <taxon>Prauserella</taxon>
    </lineage>
</organism>
<evidence type="ECO:0000313" key="6">
    <source>
        <dbReference type="EMBL" id="PXY20563.1"/>
    </source>
</evidence>
<dbReference type="Pfam" id="PF13305">
    <property type="entry name" value="TetR_C_33"/>
    <property type="match status" value="1"/>
</dbReference>
<proteinExistence type="predicted"/>
<keyword evidence="3" id="KW-0804">Transcription</keyword>
<feature type="domain" description="HTH tetR-type" evidence="5">
    <location>
        <begin position="5"/>
        <end position="65"/>
    </location>
</feature>
<protein>
    <submittedName>
        <fullName evidence="6">TetR family transcriptional regulator</fullName>
    </submittedName>
</protein>
<dbReference type="Pfam" id="PF00440">
    <property type="entry name" value="TetR_N"/>
    <property type="match status" value="1"/>
</dbReference>
<dbReference type="EMBL" id="MASU01000016">
    <property type="protein sequence ID" value="PXY20563.1"/>
    <property type="molecule type" value="Genomic_DNA"/>
</dbReference>
<dbReference type="RefSeq" id="WP_110343077.1">
    <property type="nucleotide sequence ID" value="NZ_JBHVKT010000006.1"/>
</dbReference>
<dbReference type="Proteomes" id="UP000247892">
    <property type="component" value="Unassembled WGS sequence"/>
</dbReference>
<dbReference type="OrthoDB" id="3173376at2"/>
<reference evidence="6 7" key="1">
    <citation type="submission" date="2016-07" db="EMBL/GenBank/DDBJ databases">
        <title>Draft genome sequence of Prauserella sp. YIM 121212, isolated from alkaline soil.</title>
        <authorList>
            <person name="Ruckert C."/>
            <person name="Albersmeier A."/>
            <person name="Jiang C.-L."/>
            <person name="Jiang Y."/>
            <person name="Kalinowski J."/>
            <person name="Schneider O."/>
            <person name="Winkler A."/>
            <person name="Zotchev S.B."/>
        </authorList>
    </citation>
    <scope>NUCLEOTIDE SEQUENCE [LARGE SCALE GENOMIC DNA]</scope>
    <source>
        <strain evidence="6 7">YIM 121212</strain>
    </source>
</reference>
<dbReference type="Gene3D" id="1.10.357.10">
    <property type="entry name" value="Tetracycline Repressor, domain 2"/>
    <property type="match status" value="1"/>
</dbReference>
<evidence type="ECO:0000256" key="2">
    <source>
        <dbReference type="ARBA" id="ARBA00023125"/>
    </source>
</evidence>
<dbReference type="PRINTS" id="PR00455">
    <property type="entry name" value="HTHTETR"/>
</dbReference>
<keyword evidence="1" id="KW-0805">Transcription regulation</keyword>
<dbReference type="GO" id="GO:0000976">
    <property type="term" value="F:transcription cis-regulatory region binding"/>
    <property type="evidence" value="ECO:0007669"/>
    <property type="project" value="TreeGrafter"/>
</dbReference>
<dbReference type="InterPro" id="IPR036271">
    <property type="entry name" value="Tet_transcr_reg_TetR-rel_C_sf"/>
</dbReference>
<evidence type="ECO:0000256" key="3">
    <source>
        <dbReference type="ARBA" id="ARBA00023163"/>
    </source>
</evidence>
<keyword evidence="2 4" id="KW-0238">DNA-binding</keyword>
<dbReference type="InterPro" id="IPR025996">
    <property type="entry name" value="MT1864/Rv1816-like_C"/>
</dbReference>
<dbReference type="AlphaFoldDB" id="A0A318LID5"/>
<feature type="DNA-binding region" description="H-T-H motif" evidence="4">
    <location>
        <begin position="28"/>
        <end position="47"/>
    </location>
</feature>
<dbReference type="InterPro" id="IPR050109">
    <property type="entry name" value="HTH-type_TetR-like_transc_reg"/>
</dbReference>
<dbReference type="InterPro" id="IPR009057">
    <property type="entry name" value="Homeodomain-like_sf"/>
</dbReference>
<accession>A0A318LID5</accession>
<dbReference type="InterPro" id="IPR001647">
    <property type="entry name" value="HTH_TetR"/>
</dbReference>
<keyword evidence="7" id="KW-1185">Reference proteome</keyword>